<reference evidence="1" key="1">
    <citation type="submission" date="2022-06" db="EMBL/GenBank/DDBJ databases">
        <title>Aeoliella straminimaris, a novel planctomycete from sediments.</title>
        <authorList>
            <person name="Vitorino I.R."/>
            <person name="Lage O.M."/>
        </authorList>
    </citation>
    <scope>NUCLEOTIDE SEQUENCE</scope>
    <source>
        <strain evidence="1">ICT_H6.2</strain>
    </source>
</reference>
<dbReference type="InterPro" id="IPR052022">
    <property type="entry name" value="26kDa_periplasmic_antigen"/>
</dbReference>
<dbReference type="Pfam" id="PF04402">
    <property type="entry name" value="SIMPL"/>
    <property type="match status" value="1"/>
</dbReference>
<dbReference type="RefSeq" id="WP_252854874.1">
    <property type="nucleotide sequence ID" value="NZ_JAMXLR010000077.1"/>
</dbReference>
<sequence length="215" mass="22819">MAELNLISVKESASRELTADGAEIVVRIAGQSFVTGQEAFKKAKEVADFTASLTQLGVAEDDISLVNVLTEVESGLLTKSSSATYILRVKLTTLESIGPTLAAISSQKNATTDSITWRFSALEDAKRDVLQQAVRNAKASAEQIAQALGTTLAGVHRLSYDSSGIDGVTRPPSAFGKARRTRKLEQAETELSQMSLTHTARLTVSTSADFLVAGS</sequence>
<organism evidence="1 2">
    <name type="scientific">Aeoliella straminimaris</name>
    <dbReference type="NCBI Taxonomy" id="2954799"/>
    <lineage>
        <taxon>Bacteria</taxon>
        <taxon>Pseudomonadati</taxon>
        <taxon>Planctomycetota</taxon>
        <taxon>Planctomycetia</taxon>
        <taxon>Pirellulales</taxon>
        <taxon>Lacipirellulaceae</taxon>
        <taxon>Aeoliella</taxon>
    </lineage>
</organism>
<name>A0A9X2FI44_9BACT</name>
<dbReference type="InterPro" id="IPR007497">
    <property type="entry name" value="SIMPL/DUF541"/>
</dbReference>
<dbReference type="Gene3D" id="3.30.110.170">
    <property type="entry name" value="Protein of unknown function (DUF541), domain 1"/>
    <property type="match status" value="1"/>
</dbReference>
<dbReference type="Proteomes" id="UP001155241">
    <property type="component" value="Unassembled WGS sequence"/>
</dbReference>
<gene>
    <name evidence="1" type="ORF">NG895_22925</name>
</gene>
<proteinExistence type="predicted"/>
<evidence type="ECO:0000313" key="2">
    <source>
        <dbReference type="Proteomes" id="UP001155241"/>
    </source>
</evidence>
<dbReference type="GO" id="GO:0006974">
    <property type="term" value="P:DNA damage response"/>
    <property type="evidence" value="ECO:0007669"/>
    <property type="project" value="TreeGrafter"/>
</dbReference>
<protein>
    <submittedName>
        <fullName evidence="1">SIMPL domain-containing protein</fullName>
    </submittedName>
</protein>
<evidence type="ECO:0000313" key="1">
    <source>
        <dbReference type="EMBL" id="MCO6046761.1"/>
    </source>
</evidence>
<accession>A0A9X2FI44</accession>
<comment type="caution">
    <text evidence="1">The sequence shown here is derived from an EMBL/GenBank/DDBJ whole genome shotgun (WGS) entry which is preliminary data.</text>
</comment>
<dbReference type="Gene3D" id="3.30.70.2970">
    <property type="entry name" value="Protein of unknown function (DUF541), domain 2"/>
    <property type="match status" value="1"/>
</dbReference>
<dbReference type="PANTHER" id="PTHR34387:SF2">
    <property type="entry name" value="SLR1258 PROTEIN"/>
    <property type="match status" value="1"/>
</dbReference>
<dbReference type="PANTHER" id="PTHR34387">
    <property type="entry name" value="SLR1258 PROTEIN"/>
    <property type="match status" value="1"/>
</dbReference>
<dbReference type="AlphaFoldDB" id="A0A9X2FI44"/>
<keyword evidence="2" id="KW-1185">Reference proteome</keyword>
<dbReference type="EMBL" id="JAMXLR010000077">
    <property type="protein sequence ID" value="MCO6046761.1"/>
    <property type="molecule type" value="Genomic_DNA"/>
</dbReference>